<dbReference type="Proteomes" id="UP000197032">
    <property type="component" value="Unassembled WGS sequence"/>
</dbReference>
<dbReference type="GO" id="GO:0019877">
    <property type="term" value="P:diaminopimelate biosynthetic process"/>
    <property type="evidence" value="ECO:0007669"/>
    <property type="project" value="UniProtKB-UniRule"/>
</dbReference>
<evidence type="ECO:0000256" key="9">
    <source>
        <dbReference type="ARBA" id="ARBA00023239"/>
    </source>
</evidence>
<comment type="subcellular location">
    <subcellularLocation>
        <location evidence="12">Cytoplasm</location>
    </subcellularLocation>
</comment>
<evidence type="ECO:0000256" key="8">
    <source>
        <dbReference type="ARBA" id="ARBA00023154"/>
    </source>
</evidence>
<protein>
    <recommendedName>
        <fullName evidence="4 12">4-hydroxy-tetrahydrodipicolinate synthase</fullName>
        <shortName evidence="12">HTPA synthase</shortName>
        <ecNumber evidence="4 12">4.3.3.7</ecNumber>
    </recommendedName>
</protein>
<feature type="active site" description="Proton donor/acceptor" evidence="12 14">
    <location>
        <position position="134"/>
    </location>
</feature>
<evidence type="ECO:0000256" key="10">
    <source>
        <dbReference type="ARBA" id="ARBA00023270"/>
    </source>
</evidence>
<evidence type="ECO:0000313" key="16">
    <source>
        <dbReference type="EMBL" id="GAW91778.1"/>
    </source>
</evidence>
<dbReference type="NCBIfam" id="TIGR00674">
    <property type="entry name" value="dapA"/>
    <property type="match status" value="1"/>
</dbReference>
<evidence type="ECO:0000313" key="17">
    <source>
        <dbReference type="Proteomes" id="UP000197032"/>
    </source>
</evidence>
<proteinExistence type="inferred from homology"/>
<sequence length="293" mass="31804">MDFGRVITAMVTPFTVDGKVNLEEAQKLARYLVETGSDGIVVAGTTGESPNLKPEEKLDLFRAVKEAVGQNAAVIAGTGSYSTESSVELSKKAETCGIDGIMVVVPYYNKPCQRGLYEHFKMIAQSTNLPVMLYNVPSRTGRNMTAETVCRLAEIDNIVAVKEASGDLDQVSEIIRNTDSSFRVYSGDDSLTLPMLSLGAYGVVSVASHLVGEKIKQMIEAFVDGKVQEASRLHLELFPLFKALFVTTNPVPVKVAMRLAGFQVGSLKLPLVEPNPQELNVIREALESFGLIK</sequence>
<dbReference type="InterPro" id="IPR002220">
    <property type="entry name" value="DapA-like"/>
</dbReference>
<dbReference type="EC" id="4.3.3.7" evidence="4 12"/>
<dbReference type="PANTHER" id="PTHR12128:SF66">
    <property type="entry name" value="4-HYDROXY-2-OXOGLUTARATE ALDOLASE, MITOCHONDRIAL"/>
    <property type="match status" value="1"/>
</dbReference>
<comment type="caution">
    <text evidence="16">The sequence shown here is derived from an EMBL/GenBank/DDBJ whole genome shotgun (WGS) entry which is preliminary data.</text>
</comment>
<feature type="binding site" evidence="12 15">
    <location>
        <position position="204"/>
    </location>
    <ligand>
        <name>pyruvate</name>
        <dbReference type="ChEBI" id="CHEBI:15361"/>
    </ligand>
</feature>
<dbReference type="SUPFAM" id="SSF51569">
    <property type="entry name" value="Aldolase"/>
    <property type="match status" value="1"/>
</dbReference>
<dbReference type="PROSITE" id="PS00666">
    <property type="entry name" value="DHDPS_2"/>
    <property type="match status" value="1"/>
</dbReference>
<dbReference type="GO" id="GO:0005829">
    <property type="term" value="C:cytosol"/>
    <property type="evidence" value="ECO:0007669"/>
    <property type="project" value="TreeGrafter"/>
</dbReference>
<evidence type="ECO:0000256" key="12">
    <source>
        <dbReference type="HAMAP-Rule" id="MF_00418"/>
    </source>
</evidence>
<feature type="site" description="Part of a proton relay during catalysis" evidence="12">
    <location>
        <position position="45"/>
    </location>
</feature>
<keyword evidence="5 12" id="KW-0963">Cytoplasm</keyword>
<dbReference type="InterPro" id="IPR020624">
    <property type="entry name" value="Schiff_base-form_aldolases_CS"/>
</dbReference>
<keyword evidence="17" id="KW-1185">Reference proteome</keyword>
<dbReference type="OrthoDB" id="9782828at2"/>
<dbReference type="AlphaFoldDB" id="A0A1Z5HQR3"/>
<keyword evidence="9 12" id="KW-0456">Lyase</keyword>
<feature type="site" description="Part of a proton relay during catalysis" evidence="12">
    <location>
        <position position="108"/>
    </location>
</feature>
<evidence type="ECO:0000256" key="11">
    <source>
        <dbReference type="ARBA" id="ARBA00047836"/>
    </source>
</evidence>
<dbReference type="EMBL" id="BDGJ01000032">
    <property type="protein sequence ID" value="GAW91778.1"/>
    <property type="molecule type" value="Genomic_DNA"/>
</dbReference>
<name>A0A1Z5HQR3_9FIRM</name>
<organism evidence="16 17">
    <name type="scientific">Calderihabitans maritimus</name>
    <dbReference type="NCBI Taxonomy" id="1246530"/>
    <lineage>
        <taxon>Bacteria</taxon>
        <taxon>Bacillati</taxon>
        <taxon>Bacillota</taxon>
        <taxon>Clostridia</taxon>
        <taxon>Neomoorellales</taxon>
        <taxon>Calderihabitantaceae</taxon>
        <taxon>Calderihabitans</taxon>
    </lineage>
</organism>
<dbReference type="InterPro" id="IPR020625">
    <property type="entry name" value="Schiff_base-form_aldolases_AS"/>
</dbReference>
<dbReference type="SMART" id="SM01130">
    <property type="entry name" value="DHDPS"/>
    <property type="match status" value="1"/>
</dbReference>
<dbReference type="PROSITE" id="PS00665">
    <property type="entry name" value="DHDPS_1"/>
    <property type="match status" value="1"/>
</dbReference>
<keyword evidence="7 12" id="KW-0220">Diaminopimelate biosynthesis</keyword>
<evidence type="ECO:0000256" key="14">
    <source>
        <dbReference type="PIRSR" id="PIRSR001365-1"/>
    </source>
</evidence>
<evidence type="ECO:0000256" key="13">
    <source>
        <dbReference type="PIRNR" id="PIRNR001365"/>
    </source>
</evidence>
<keyword evidence="6 12" id="KW-0028">Amino-acid biosynthesis</keyword>
<dbReference type="CDD" id="cd00950">
    <property type="entry name" value="DHDPS"/>
    <property type="match status" value="1"/>
</dbReference>
<evidence type="ECO:0000256" key="7">
    <source>
        <dbReference type="ARBA" id="ARBA00022915"/>
    </source>
</evidence>
<dbReference type="HAMAP" id="MF_00418">
    <property type="entry name" value="DapA"/>
    <property type="match status" value="1"/>
</dbReference>
<dbReference type="UniPathway" id="UPA00034">
    <property type="reaction ID" value="UER00017"/>
</dbReference>
<evidence type="ECO:0000256" key="15">
    <source>
        <dbReference type="PIRSR" id="PIRSR001365-2"/>
    </source>
</evidence>
<dbReference type="InterPro" id="IPR005263">
    <property type="entry name" value="DapA"/>
</dbReference>
<dbReference type="Gene3D" id="3.20.20.70">
    <property type="entry name" value="Aldolase class I"/>
    <property type="match status" value="1"/>
</dbReference>
<dbReference type="GO" id="GO:0008840">
    <property type="term" value="F:4-hydroxy-tetrahydrodipicolinate synthase activity"/>
    <property type="evidence" value="ECO:0007669"/>
    <property type="project" value="UniProtKB-UniRule"/>
</dbReference>
<comment type="subunit">
    <text evidence="12">Homotetramer; dimer of dimers.</text>
</comment>
<comment type="function">
    <text evidence="1 12">Catalyzes the condensation of (S)-aspartate-beta-semialdehyde [(S)-ASA] and pyruvate to 4-hydroxy-tetrahydrodipicolinate (HTPA).</text>
</comment>
<evidence type="ECO:0000256" key="2">
    <source>
        <dbReference type="ARBA" id="ARBA00005120"/>
    </source>
</evidence>
<comment type="pathway">
    <text evidence="2 12">Amino-acid biosynthesis; L-lysine biosynthesis via DAP pathway; (S)-tetrahydrodipicolinate from L-aspartate: step 3/4.</text>
</comment>
<comment type="caution">
    <text evidence="12">Was originally thought to be a dihydrodipicolinate synthase (DHDPS), catalyzing the condensation of (S)-aspartate-beta-semialdehyde [(S)-ASA] and pyruvate to dihydrodipicolinate (DHDP). However, it was shown in E.coli that the product of the enzymatic reaction is not dihydrodipicolinate but in fact (4S)-4-hydroxy-2,3,4,5-tetrahydro-(2S)-dipicolinic acid (HTPA), and that the consecutive dehydration reaction leading to DHDP is not spontaneous but catalyzed by DapB.</text>
</comment>
<dbReference type="Pfam" id="PF00701">
    <property type="entry name" value="DHDPS"/>
    <property type="match status" value="1"/>
</dbReference>
<dbReference type="GO" id="GO:0009089">
    <property type="term" value="P:lysine biosynthetic process via diaminopimelate"/>
    <property type="evidence" value="ECO:0007669"/>
    <property type="project" value="UniProtKB-UniRule"/>
</dbReference>
<keyword evidence="8 12" id="KW-0457">Lysine biosynthesis</keyword>
<comment type="similarity">
    <text evidence="3 12 13">Belongs to the DapA family.</text>
</comment>
<dbReference type="PANTHER" id="PTHR12128">
    <property type="entry name" value="DIHYDRODIPICOLINATE SYNTHASE"/>
    <property type="match status" value="1"/>
</dbReference>
<dbReference type="InterPro" id="IPR013785">
    <property type="entry name" value="Aldolase_TIM"/>
</dbReference>
<evidence type="ECO:0000256" key="5">
    <source>
        <dbReference type="ARBA" id="ARBA00022490"/>
    </source>
</evidence>
<accession>A0A1Z5HQR3</accession>
<evidence type="ECO:0000256" key="4">
    <source>
        <dbReference type="ARBA" id="ARBA00012086"/>
    </source>
</evidence>
<evidence type="ECO:0000256" key="6">
    <source>
        <dbReference type="ARBA" id="ARBA00022605"/>
    </source>
</evidence>
<feature type="active site" description="Schiff-base intermediate with substrate" evidence="12 14">
    <location>
        <position position="162"/>
    </location>
</feature>
<dbReference type="PIRSF" id="PIRSF001365">
    <property type="entry name" value="DHDPS"/>
    <property type="match status" value="1"/>
</dbReference>
<keyword evidence="10 12" id="KW-0704">Schiff base</keyword>
<dbReference type="RefSeq" id="WP_088553256.1">
    <property type="nucleotide sequence ID" value="NZ_BDGJ01000032.1"/>
</dbReference>
<feature type="binding site" evidence="12 15">
    <location>
        <position position="46"/>
    </location>
    <ligand>
        <name>pyruvate</name>
        <dbReference type="ChEBI" id="CHEBI:15361"/>
    </ligand>
</feature>
<comment type="catalytic activity">
    <reaction evidence="11 12">
        <text>L-aspartate 4-semialdehyde + pyruvate = (2S,4S)-4-hydroxy-2,3,4,5-tetrahydrodipicolinate + H2O + H(+)</text>
        <dbReference type="Rhea" id="RHEA:34171"/>
        <dbReference type="ChEBI" id="CHEBI:15361"/>
        <dbReference type="ChEBI" id="CHEBI:15377"/>
        <dbReference type="ChEBI" id="CHEBI:15378"/>
        <dbReference type="ChEBI" id="CHEBI:67139"/>
        <dbReference type="ChEBI" id="CHEBI:537519"/>
        <dbReference type="EC" id="4.3.3.7"/>
    </reaction>
</comment>
<gene>
    <name evidence="12" type="primary">dapA</name>
    <name evidence="16" type="ORF">KKC1_09380</name>
</gene>
<dbReference type="PRINTS" id="PR00146">
    <property type="entry name" value="DHPICSNTHASE"/>
</dbReference>
<reference evidence="17" key="1">
    <citation type="journal article" date="2017" name="Appl. Environ. Microbiol.">
        <title>Genomic Analysis of Calderihabitans maritimus KKC1, a Thermophilic, Hydrogenogenic, Carboxydotrophic Bacterium Isolated from Marine Sediment.</title>
        <authorList>
            <person name="Omae K."/>
            <person name="Yoneda Y."/>
            <person name="Fukuyama Y."/>
            <person name="Yoshida T."/>
            <person name="Sako Y."/>
        </authorList>
    </citation>
    <scope>NUCLEOTIDE SEQUENCE [LARGE SCALE GENOMIC DNA]</scope>
    <source>
        <strain evidence="17">KKC1</strain>
    </source>
</reference>
<evidence type="ECO:0000256" key="3">
    <source>
        <dbReference type="ARBA" id="ARBA00007592"/>
    </source>
</evidence>
<evidence type="ECO:0000256" key="1">
    <source>
        <dbReference type="ARBA" id="ARBA00003294"/>
    </source>
</evidence>